<organism evidence="1 2">
    <name type="scientific">Lactococcus lactis</name>
    <dbReference type="NCBI Taxonomy" id="1358"/>
    <lineage>
        <taxon>Bacteria</taxon>
        <taxon>Bacillati</taxon>
        <taxon>Bacillota</taxon>
        <taxon>Bacilli</taxon>
        <taxon>Lactobacillales</taxon>
        <taxon>Streptococcaceae</taxon>
        <taxon>Lactococcus</taxon>
    </lineage>
</organism>
<proteinExistence type="predicted"/>
<sequence>MNQKVTINIKAKVKKDDDDAFATQLVFYPDDTLVMFKLSDAEIYGD</sequence>
<evidence type="ECO:0000313" key="1">
    <source>
        <dbReference type="EMBL" id="MDG4983597.1"/>
    </source>
</evidence>
<accession>A0A9X4NH34</accession>
<gene>
    <name evidence="1" type="ORF">OGZ51_05490</name>
</gene>
<dbReference type="AlphaFoldDB" id="A0A9X4NH34"/>
<name>A0A9X4NH34_9LACT</name>
<evidence type="ECO:0000313" key="2">
    <source>
        <dbReference type="Proteomes" id="UP001152614"/>
    </source>
</evidence>
<dbReference type="Proteomes" id="UP001152614">
    <property type="component" value="Unassembled WGS sequence"/>
</dbReference>
<comment type="caution">
    <text evidence="1">The sequence shown here is derived from an EMBL/GenBank/DDBJ whole genome shotgun (WGS) entry which is preliminary data.</text>
</comment>
<protein>
    <submittedName>
        <fullName evidence="1">Uncharacterized protein</fullName>
    </submittedName>
</protein>
<dbReference type="RefSeq" id="WP_201012080.1">
    <property type="nucleotide sequence ID" value="NZ_JAOWLJ010000003.1"/>
</dbReference>
<dbReference type="EMBL" id="JAOWLY010000004">
    <property type="protein sequence ID" value="MDG4983597.1"/>
    <property type="molecule type" value="Genomic_DNA"/>
</dbReference>
<reference evidence="1" key="2">
    <citation type="journal article" date="2023" name="Food Microbiol.">
        <title>Evaluation of the fermentation potential of lactic acid bacteria isolated from herbs, fruits and vegetables as starter cultures in nut-based milk alternatives.</title>
        <authorList>
            <person name="Huang W."/>
            <person name="Dong A."/>
            <person name="Pham H.T."/>
            <person name="Zhou C."/>
            <person name="Huo Z."/>
            <person name="Watjen A.P."/>
            <person name="Prakash S."/>
            <person name="Bang-Berthelsen C.H."/>
            <person name="Turner M.S."/>
        </authorList>
    </citation>
    <scope>NUCLEOTIDE SEQUENCE</scope>
    <source>
        <strain evidence="1">3</strain>
    </source>
</reference>
<reference evidence="1" key="1">
    <citation type="submission" date="2022-10" db="EMBL/GenBank/DDBJ databases">
        <authorList>
            <person name="Turner M.S."/>
            <person name="Huang W."/>
        </authorList>
    </citation>
    <scope>NUCLEOTIDE SEQUENCE</scope>
    <source>
        <strain evidence="1">3</strain>
    </source>
</reference>